<dbReference type="Pfam" id="PF13302">
    <property type="entry name" value="Acetyltransf_3"/>
    <property type="match status" value="1"/>
</dbReference>
<proteinExistence type="predicted"/>
<evidence type="ECO:0000313" key="3">
    <source>
        <dbReference type="Proteomes" id="UP000732193"/>
    </source>
</evidence>
<dbReference type="Proteomes" id="UP000732193">
    <property type="component" value="Unassembled WGS sequence"/>
</dbReference>
<dbReference type="InterPro" id="IPR016181">
    <property type="entry name" value="Acyl_CoA_acyltransferase"/>
</dbReference>
<name>A0AAE3B7Q2_9RHOB</name>
<dbReference type="EMBL" id="JAFBRM010000005">
    <property type="protein sequence ID" value="MBM1715304.1"/>
    <property type="molecule type" value="Genomic_DNA"/>
</dbReference>
<gene>
    <name evidence="2" type="ORF">JQV55_17180</name>
</gene>
<sequence length="176" mass="19681">MNGTSLHIPTVETERLRLRSPVWSDFDAFADFRMSDRTKHLGGPCTRTQAFDKLGEIIGHWHLRGYGRWMVADKVTDKPLGVVGCFYPDDWPEPEIAWSVFEQAEGRGIATEAARASLDFAYETLGWTTAVSCTTPDNSRSKALALRLGATREDNFTTVDGMVLEVYRHAGPEART</sequence>
<evidence type="ECO:0000313" key="2">
    <source>
        <dbReference type="EMBL" id="MBM1715304.1"/>
    </source>
</evidence>
<dbReference type="AlphaFoldDB" id="A0AAE3B7Q2"/>
<protein>
    <submittedName>
        <fullName evidence="2">GNAT family N-acetyltransferase</fullName>
    </submittedName>
</protein>
<dbReference type="PANTHER" id="PTHR43792:SF1">
    <property type="entry name" value="N-ACETYLTRANSFERASE DOMAIN-CONTAINING PROTEIN"/>
    <property type="match status" value="1"/>
</dbReference>
<accession>A0AAE3B7Q2</accession>
<evidence type="ECO:0000259" key="1">
    <source>
        <dbReference type="PROSITE" id="PS51186"/>
    </source>
</evidence>
<dbReference type="GO" id="GO:0016747">
    <property type="term" value="F:acyltransferase activity, transferring groups other than amino-acyl groups"/>
    <property type="evidence" value="ECO:0007669"/>
    <property type="project" value="InterPro"/>
</dbReference>
<keyword evidence="3" id="KW-1185">Reference proteome</keyword>
<dbReference type="InterPro" id="IPR000182">
    <property type="entry name" value="GNAT_dom"/>
</dbReference>
<dbReference type="InterPro" id="IPR051531">
    <property type="entry name" value="N-acetyltransferase"/>
</dbReference>
<feature type="domain" description="N-acetyltransferase" evidence="1">
    <location>
        <begin position="16"/>
        <end position="176"/>
    </location>
</feature>
<organism evidence="2 3">
    <name type="scientific">Sulfitobacter geojensis</name>
    <dbReference type="NCBI Taxonomy" id="1342299"/>
    <lineage>
        <taxon>Bacteria</taxon>
        <taxon>Pseudomonadati</taxon>
        <taxon>Pseudomonadota</taxon>
        <taxon>Alphaproteobacteria</taxon>
        <taxon>Rhodobacterales</taxon>
        <taxon>Roseobacteraceae</taxon>
        <taxon>Sulfitobacter</taxon>
    </lineage>
</organism>
<dbReference type="PANTHER" id="PTHR43792">
    <property type="entry name" value="GNAT FAMILY, PUTATIVE (AFU_ORTHOLOGUE AFUA_3G00765)-RELATED-RELATED"/>
    <property type="match status" value="1"/>
</dbReference>
<comment type="caution">
    <text evidence="2">The sequence shown here is derived from an EMBL/GenBank/DDBJ whole genome shotgun (WGS) entry which is preliminary data.</text>
</comment>
<reference evidence="2 3" key="1">
    <citation type="submission" date="2021-01" db="EMBL/GenBank/DDBJ databases">
        <title>Diatom-associated Roseobacters Show Island Model of Population Structure.</title>
        <authorList>
            <person name="Qu L."/>
            <person name="Feng X."/>
            <person name="Chen Y."/>
            <person name="Li L."/>
            <person name="Wang X."/>
            <person name="Hu Z."/>
            <person name="Wang H."/>
            <person name="Luo H."/>
        </authorList>
    </citation>
    <scope>NUCLEOTIDE SEQUENCE [LARGE SCALE GENOMIC DNA]</scope>
    <source>
        <strain evidence="2 3">TR60-84</strain>
    </source>
</reference>
<dbReference type="Gene3D" id="3.40.630.30">
    <property type="match status" value="1"/>
</dbReference>
<dbReference type="RefSeq" id="WP_203243134.1">
    <property type="nucleotide sequence ID" value="NZ_JAFBRH010000005.1"/>
</dbReference>
<dbReference type="PROSITE" id="PS51186">
    <property type="entry name" value="GNAT"/>
    <property type="match status" value="1"/>
</dbReference>
<dbReference type="SUPFAM" id="SSF55729">
    <property type="entry name" value="Acyl-CoA N-acyltransferases (Nat)"/>
    <property type="match status" value="1"/>
</dbReference>